<gene>
    <name evidence="1" type="ORF">SDC9_147965</name>
</gene>
<organism evidence="1">
    <name type="scientific">bioreactor metagenome</name>
    <dbReference type="NCBI Taxonomy" id="1076179"/>
    <lineage>
        <taxon>unclassified sequences</taxon>
        <taxon>metagenomes</taxon>
        <taxon>ecological metagenomes</taxon>
    </lineage>
</organism>
<reference evidence="1" key="1">
    <citation type="submission" date="2019-08" db="EMBL/GenBank/DDBJ databases">
        <authorList>
            <person name="Kucharzyk K."/>
            <person name="Murdoch R.W."/>
            <person name="Higgins S."/>
            <person name="Loffler F."/>
        </authorList>
    </citation>
    <scope>NUCLEOTIDE SEQUENCE</scope>
</reference>
<dbReference type="AlphaFoldDB" id="A0A645EGA3"/>
<dbReference type="EMBL" id="VSSQ01046794">
    <property type="protein sequence ID" value="MPN00767.1"/>
    <property type="molecule type" value="Genomic_DNA"/>
</dbReference>
<sequence>MQRMSPNRNIVLKKEALRQNTGRYERKICLRGKIRRRGFQQVDAQGAPRLLFHRGEIVRKPRLTQLLSHAGAICLRQIWHSLVPFVKDTK</sequence>
<name>A0A645EGA3_9ZZZZ</name>
<protein>
    <submittedName>
        <fullName evidence="1">Uncharacterized protein</fullName>
    </submittedName>
</protein>
<comment type="caution">
    <text evidence="1">The sequence shown here is derived from an EMBL/GenBank/DDBJ whole genome shotgun (WGS) entry which is preliminary data.</text>
</comment>
<proteinExistence type="predicted"/>
<evidence type="ECO:0000313" key="1">
    <source>
        <dbReference type="EMBL" id="MPN00767.1"/>
    </source>
</evidence>
<accession>A0A645EGA3</accession>